<protein>
    <submittedName>
        <fullName evidence="3">Uncharacterized protein</fullName>
    </submittedName>
</protein>
<dbReference type="KEGG" id="pgri:PgNI_02858"/>
<reference evidence="3" key="3">
    <citation type="submission" date="2025-08" db="UniProtKB">
        <authorList>
            <consortium name="RefSeq"/>
        </authorList>
    </citation>
    <scope>IDENTIFICATION</scope>
    <source>
        <strain evidence="3">NI907</strain>
    </source>
</reference>
<evidence type="ECO:0000256" key="1">
    <source>
        <dbReference type="SAM" id="SignalP"/>
    </source>
</evidence>
<dbReference type="SUPFAM" id="SSF56399">
    <property type="entry name" value="ADP-ribosylation"/>
    <property type="match status" value="1"/>
</dbReference>
<name>A0A6P8BE31_PYRGI</name>
<dbReference type="RefSeq" id="XP_030985435.1">
    <property type="nucleotide sequence ID" value="XM_031122915.1"/>
</dbReference>
<evidence type="ECO:0000313" key="2">
    <source>
        <dbReference type="Proteomes" id="UP000515153"/>
    </source>
</evidence>
<keyword evidence="2" id="KW-1185">Reference proteome</keyword>
<feature type="signal peptide" evidence="1">
    <location>
        <begin position="1"/>
        <end position="21"/>
    </location>
</feature>
<organism evidence="2 3">
    <name type="scientific">Pyricularia grisea</name>
    <name type="common">Crabgrass-specific blast fungus</name>
    <name type="synonym">Magnaporthe grisea</name>
    <dbReference type="NCBI Taxonomy" id="148305"/>
    <lineage>
        <taxon>Eukaryota</taxon>
        <taxon>Fungi</taxon>
        <taxon>Dikarya</taxon>
        <taxon>Ascomycota</taxon>
        <taxon>Pezizomycotina</taxon>
        <taxon>Sordariomycetes</taxon>
        <taxon>Sordariomycetidae</taxon>
        <taxon>Magnaporthales</taxon>
        <taxon>Pyriculariaceae</taxon>
        <taxon>Pyricularia</taxon>
    </lineage>
</organism>
<reference evidence="3" key="1">
    <citation type="journal article" date="2019" name="Mol. Biol. Evol.">
        <title>Blast fungal genomes show frequent chromosomal changes, gene gains and losses, and effector gene turnover.</title>
        <authorList>
            <person name="Gomez Luciano L.B."/>
            <person name="Jason Tsai I."/>
            <person name="Chuma I."/>
            <person name="Tosa Y."/>
            <person name="Chen Y.H."/>
            <person name="Li J.Y."/>
            <person name="Li M.Y."/>
            <person name="Jade Lu M.Y."/>
            <person name="Nakayashiki H."/>
            <person name="Li W.H."/>
        </authorList>
    </citation>
    <scope>NUCLEOTIDE SEQUENCE</scope>
    <source>
        <strain evidence="3">NI907</strain>
    </source>
</reference>
<sequence length="161" mass="18426">MAYFLLFVPYIFLSIIGRTLADIPPKIYLSDIRSDTEVSTQNGFYCWGHQPKGLHYHQHDVFTEVPYVSASGKRKVAIEYAKTTINGFKLYYVYHIRTEGLAPGVIQSIAAKYKDKNLKYPYPDEDEYAVTGCVPWENVTGVTSAYPGLKPAWNPKWCLWC</sequence>
<evidence type="ECO:0000313" key="3">
    <source>
        <dbReference type="RefSeq" id="XP_030985435.1"/>
    </source>
</evidence>
<gene>
    <name evidence="3" type="ORF">PgNI_02858</name>
</gene>
<dbReference type="AlphaFoldDB" id="A0A6P8BE31"/>
<accession>A0A6P8BE31</accession>
<dbReference type="Gene3D" id="3.90.210.10">
    <property type="entry name" value="Heat-Labile Enterotoxin, subunit A"/>
    <property type="match status" value="1"/>
</dbReference>
<proteinExistence type="predicted"/>
<reference evidence="3" key="2">
    <citation type="submission" date="2019-10" db="EMBL/GenBank/DDBJ databases">
        <authorList>
            <consortium name="NCBI Genome Project"/>
        </authorList>
    </citation>
    <scope>NUCLEOTIDE SEQUENCE</scope>
    <source>
        <strain evidence="3">NI907</strain>
    </source>
</reference>
<dbReference type="Proteomes" id="UP000515153">
    <property type="component" value="Unplaced"/>
</dbReference>
<feature type="chain" id="PRO_5028447492" evidence="1">
    <location>
        <begin position="22"/>
        <end position="161"/>
    </location>
</feature>
<keyword evidence="1" id="KW-0732">Signal</keyword>
<dbReference type="GeneID" id="41957826"/>